<evidence type="ECO:0000313" key="2">
    <source>
        <dbReference type="Proteomes" id="UP001162029"/>
    </source>
</evidence>
<reference evidence="1" key="1">
    <citation type="submission" date="2022-12" db="EMBL/GenBank/DDBJ databases">
        <authorList>
            <person name="Webb A."/>
        </authorList>
    </citation>
    <scope>NUCLEOTIDE SEQUENCE</scope>
    <source>
        <strain evidence="1">Pd1</strain>
    </source>
</reference>
<sequence length="198" mass="22661">MFDHAQTLGRCCVSQIDLSKPTKLSQEDCEHYQDLTKQLLGIVLHDCEELGLEKIRDANLACPDKKRWKKLQSSPDATIYADRNANSAWLPMMRRQDWKHPVALTVVGQRDCTLDDVLFAVMTPDAVTRRLRTLLMDQRPRKSDQVVPIEVPTQEASFQFLGVTRFLSPHIWPFPSFKSPREMVLAFATGEGKQTHNI</sequence>
<dbReference type="AlphaFoldDB" id="A0AAV0V485"/>
<gene>
    <name evidence="1" type="ORF">PDE001_LOCUS7890</name>
</gene>
<accession>A0AAV0V485</accession>
<dbReference type="PANTHER" id="PTHR13510">
    <property type="entry name" value="FYVE-FINGER-CONTAINING RAB5 EFFECTOR PROTEIN RABENOSYN-5-RELATED"/>
    <property type="match status" value="1"/>
</dbReference>
<dbReference type="InterPro" id="IPR052727">
    <property type="entry name" value="Rab4/Rab5_effector"/>
</dbReference>
<dbReference type="PANTHER" id="PTHR13510:SF44">
    <property type="entry name" value="RABENOSYN-5"/>
    <property type="match status" value="1"/>
</dbReference>
<evidence type="ECO:0000313" key="1">
    <source>
        <dbReference type="EMBL" id="CAI5741594.1"/>
    </source>
</evidence>
<dbReference type="Proteomes" id="UP001162029">
    <property type="component" value="Unassembled WGS sequence"/>
</dbReference>
<proteinExistence type="predicted"/>
<keyword evidence="2" id="KW-1185">Reference proteome</keyword>
<protein>
    <submittedName>
        <fullName evidence="1">Uncharacterized protein</fullName>
    </submittedName>
</protein>
<dbReference type="EMBL" id="CANTFM010001598">
    <property type="protein sequence ID" value="CAI5741594.1"/>
    <property type="molecule type" value="Genomic_DNA"/>
</dbReference>
<comment type="caution">
    <text evidence="1">The sequence shown here is derived from an EMBL/GenBank/DDBJ whole genome shotgun (WGS) entry which is preliminary data.</text>
</comment>
<name>A0AAV0V485_9STRA</name>
<organism evidence="1 2">
    <name type="scientific">Peronospora destructor</name>
    <dbReference type="NCBI Taxonomy" id="86335"/>
    <lineage>
        <taxon>Eukaryota</taxon>
        <taxon>Sar</taxon>
        <taxon>Stramenopiles</taxon>
        <taxon>Oomycota</taxon>
        <taxon>Peronosporomycetes</taxon>
        <taxon>Peronosporales</taxon>
        <taxon>Peronosporaceae</taxon>
        <taxon>Peronospora</taxon>
    </lineage>
</organism>